<feature type="signal peptide" evidence="2">
    <location>
        <begin position="1"/>
        <end position="29"/>
    </location>
</feature>
<reference evidence="5 6" key="1">
    <citation type="submission" date="2020-03" db="EMBL/GenBank/DDBJ databases">
        <title>Two novel Motilibacter sp.</title>
        <authorList>
            <person name="Liu S."/>
        </authorList>
    </citation>
    <scope>NUCLEOTIDE SEQUENCE [LARGE SCALE GENOMIC DNA]</scope>
    <source>
        <strain evidence="5 6">E257</strain>
    </source>
</reference>
<dbReference type="SUPFAM" id="SSF49363">
    <property type="entry name" value="Purple acid phosphatase, N-terminal domain"/>
    <property type="match status" value="1"/>
</dbReference>
<evidence type="ECO:0000259" key="4">
    <source>
        <dbReference type="Pfam" id="PF16656"/>
    </source>
</evidence>
<dbReference type="Proteomes" id="UP000800981">
    <property type="component" value="Unassembled WGS sequence"/>
</dbReference>
<name>A0ABX0H119_9ACTN</name>
<feature type="domain" description="Purple acid phosphatase N-terminal" evidence="4">
    <location>
        <begin position="56"/>
        <end position="152"/>
    </location>
</feature>
<dbReference type="Gene3D" id="2.60.40.380">
    <property type="entry name" value="Purple acid phosphatase-like, N-terminal"/>
    <property type="match status" value="1"/>
</dbReference>
<protein>
    <submittedName>
        <fullName evidence="5">Metallophosphoesterase family protein</fullName>
    </submittedName>
</protein>
<accession>A0ABX0H119</accession>
<evidence type="ECO:0000256" key="2">
    <source>
        <dbReference type="SAM" id="SignalP"/>
    </source>
</evidence>
<dbReference type="InterPro" id="IPR029052">
    <property type="entry name" value="Metallo-depent_PP-like"/>
</dbReference>
<keyword evidence="1 2" id="KW-0732">Signal</keyword>
<comment type="caution">
    <text evidence="5">The sequence shown here is derived from an EMBL/GenBank/DDBJ whole genome shotgun (WGS) entry which is preliminary data.</text>
</comment>
<dbReference type="PANTHER" id="PTHR45867">
    <property type="entry name" value="PURPLE ACID PHOSPHATASE"/>
    <property type="match status" value="1"/>
</dbReference>
<keyword evidence="6" id="KW-1185">Reference proteome</keyword>
<dbReference type="PANTHER" id="PTHR45867:SF3">
    <property type="entry name" value="ACID PHOSPHATASE TYPE 7"/>
    <property type="match status" value="1"/>
</dbReference>
<evidence type="ECO:0000313" key="6">
    <source>
        <dbReference type="Proteomes" id="UP000800981"/>
    </source>
</evidence>
<dbReference type="RefSeq" id="WP_166283361.1">
    <property type="nucleotide sequence ID" value="NZ_JAANNP010000018.1"/>
</dbReference>
<dbReference type="InterPro" id="IPR004843">
    <property type="entry name" value="Calcineurin-like_PHP"/>
</dbReference>
<evidence type="ECO:0000259" key="3">
    <source>
        <dbReference type="Pfam" id="PF00149"/>
    </source>
</evidence>
<evidence type="ECO:0000256" key="1">
    <source>
        <dbReference type="ARBA" id="ARBA00022729"/>
    </source>
</evidence>
<feature type="domain" description="Calcineurin-like phosphoesterase" evidence="3">
    <location>
        <begin position="167"/>
        <end position="352"/>
    </location>
</feature>
<organism evidence="5 6">
    <name type="scientific">Motilibacter deserti</name>
    <dbReference type="NCBI Taxonomy" id="2714956"/>
    <lineage>
        <taxon>Bacteria</taxon>
        <taxon>Bacillati</taxon>
        <taxon>Actinomycetota</taxon>
        <taxon>Actinomycetes</taxon>
        <taxon>Motilibacterales</taxon>
        <taxon>Motilibacteraceae</taxon>
        <taxon>Motilibacter</taxon>
    </lineage>
</organism>
<dbReference type="InterPro" id="IPR015914">
    <property type="entry name" value="PAPs_N"/>
</dbReference>
<dbReference type="SUPFAM" id="SSF56300">
    <property type="entry name" value="Metallo-dependent phosphatases"/>
    <property type="match status" value="1"/>
</dbReference>
<dbReference type="Gene3D" id="3.60.21.10">
    <property type="match status" value="1"/>
</dbReference>
<gene>
    <name evidence="5" type="ORF">G9H71_15300</name>
</gene>
<evidence type="ECO:0000313" key="5">
    <source>
        <dbReference type="EMBL" id="NHC15153.1"/>
    </source>
</evidence>
<dbReference type="Pfam" id="PF00149">
    <property type="entry name" value="Metallophos"/>
    <property type="match status" value="1"/>
</dbReference>
<feature type="chain" id="PRO_5046167661" evidence="2">
    <location>
        <begin position="30"/>
        <end position="462"/>
    </location>
</feature>
<proteinExistence type="predicted"/>
<dbReference type="EMBL" id="JAANNP010000018">
    <property type="protein sequence ID" value="NHC15153.1"/>
    <property type="molecule type" value="Genomic_DNA"/>
</dbReference>
<sequence>MSSSSLRSRVYNSRAARVSAVGVAAAALAGGVVTTATGAAPTAYPASTYYKAISVPDRIVMNPTTTPATSQSVSWRSDNAENPGFAEIAKAAGGPSFTATRLTATKSPTVQADLGYPVVFHSATFTGLEPDTMYTYRVGDGVNWSEWLQFKTAAATAEPFSFIYYGDAQNGIKNHASRVFRQAFRDRSEAQLVVHAGDLVDSANSDSQWGEWFYAGGFTTGMINQLGVPGNHEYSGGQLARYWDKQFEFPKNGPEAFNTVAPETTYYTDYQGVRFIGLNTNLQGNTAYMEATAAWLEQVLRDNPNEWAVVTYHHPAFSTTGTRNNPNVRKYWLPIFEKYNVDLVLQGHDHSYARGNLAVNRKNAINQQGTVYVVSVSGEKMYELNGGVNWTSNGAEVTKQLEDNQLYQLIDVDGETMRYEARKANGEWHDGFVIEKDFDRDRKRVYDLDEDGKKVTSAAAAK</sequence>
<dbReference type="Pfam" id="PF16656">
    <property type="entry name" value="Pur_ac_phosph_N"/>
    <property type="match status" value="1"/>
</dbReference>
<dbReference type="InterPro" id="IPR008963">
    <property type="entry name" value="Purple_acid_Pase-like_N"/>
</dbReference>